<accession>A0A419SYU0</accession>
<evidence type="ECO:0000313" key="2">
    <source>
        <dbReference type="Proteomes" id="UP000284277"/>
    </source>
</evidence>
<dbReference type="RefSeq" id="WP_120197954.1">
    <property type="nucleotide sequence ID" value="NZ_MCIA01000031.1"/>
</dbReference>
<protein>
    <submittedName>
        <fullName evidence="1">Uncharacterized protein</fullName>
    </submittedName>
</protein>
<gene>
    <name evidence="1" type="ORF">BET01_07235</name>
</gene>
<dbReference type="OrthoDB" id="9850852at2"/>
<dbReference type="Proteomes" id="UP000284277">
    <property type="component" value="Unassembled WGS sequence"/>
</dbReference>
<sequence>MFNDFYEYRTEVRKKLGRSQLYPEKSNIYKVELISIFQQNRVLTETYFNNLTLNEKQALQTLFGDIDRIKYL</sequence>
<comment type="caution">
    <text evidence="1">The sequence shown here is derived from an EMBL/GenBank/DDBJ whole genome shotgun (WGS) entry which is preliminary data.</text>
</comment>
<evidence type="ECO:0000313" key="1">
    <source>
        <dbReference type="EMBL" id="RKD30375.1"/>
    </source>
</evidence>
<keyword evidence="2" id="KW-1185">Reference proteome</keyword>
<dbReference type="EMBL" id="MCIA01000031">
    <property type="protein sequence ID" value="RKD30375.1"/>
    <property type="molecule type" value="Genomic_DNA"/>
</dbReference>
<reference evidence="1 2" key="1">
    <citation type="submission" date="2016-08" db="EMBL/GenBank/DDBJ databases">
        <title>A new outlook on sporulation: Clostridium algidixylanolyticum.</title>
        <authorList>
            <person name="Poppleton D.I."/>
            <person name="Gribaldo S."/>
        </authorList>
    </citation>
    <scope>NUCLEOTIDE SEQUENCE [LARGE SCALE GENOMIC DNA]</scope>
    <source>
        <strain evidence="1 2">SPL73</strain>
    </source>
</reference>
<proteinExistence type="predicted"/>
<name>A0A419SYU0_9FIRM</name>
<dbReference type="AlphaFoldDB" id="A0A419SYU0"/>
<organism evidence="1 2">
    <name type="scientific">Lacrimispora algidixylanolytica</name>
    <dbReference type="NCBI Taxonomy" id="94868"/>
    <lineage>
        <taxon>Bacteria</taxon>
        <taxon>Bacillati</taxon>
        <taxon>Bacillota</taxon>
        <taxon>Clostridia</taxon>
        <taxon>Lachnospirales</taxon>
        <taxon>Lachnospiraceae</taxon>
        <taxon>Lacrimispora</taxon>
    </lineage>
</organism>